<evidence type="ECO:0000256" key="8">
    <source>
        <dbReference type="RuleBase" id="RU365088"/>
    </source>
</evidence>
<feature type="domain" description="Major facilitator superfamily (MFS) profile" evidence="9">
    <location>
        <begin position="7"/>
        <end position="391"/>
    </location>
</feature>
<keyword evidence="4 8" id="KW-1003">Cell membrane</keyword>
<dbReference type="RefSeq" id="WP_119635832.1">
    <property type="nucleotide sequence ID" value="NZ_QXVO01000051.1"/>
</dbReference>
<dbReference type="Proteomes" id="UP000285625">
    <property type="component" value="Unassembled WGS sequence"/>
</dbReference>
<feature type="transmembrane region" description="Helical" evidence="8">
    <location>
        <begin position="213"/>
        <end position="237"/>
    </location>
</feature>
<dbReference type="FunFam" id="1.20.1720.10:FF:000005">
    <property type="entry name" value="Bcr/CflA family efflux transporter"/>
    <property type="match status" value="1"/>
</dbReference>
<dbReference type="SUPFAM" id="SSF103473">
    <property type="entry name" value="MFS general substrate transporter"/>
    <property type="match status" value="1"/>
</dbReference>
<feature type="transmembrane region" description="Helical" evidence="8">
    <location>
        <begin position="133"/>
        <end position="155"/>
    </location>
</feature>
<evidence type="ECO:0000256" key="2">
    <source>
        <dbReference type="ARBA" id="ARBA00006236"/>
    </source>
</evidence>
<dbReference type="STRING" id="1284.SHYC_01415"/>
<dbReference type="GO" id="GO:0005886">
    <property type="term" value="C:plasma membrane"/>
    <property type="evidence" value="ECO:0007669"/>
    <property type="project" value="UniProtKB-SubCell"/>
</dbReference>
<reference evidence="10 11" key="1">
    <citation type="journal article" date="2016" name="Front. Microbiol.">
        <title>Comprehensive Phylogenetic Analysis of Bovine Non-aureus Staphylococci Species Based on Whole-Genome Sequencing.</title>
        <authorList>
            <person name="Naushad S."/>
            <person name="Barkema H.W."/>
            <person name="Luby C."/>
            <person name="Condas L.A."/>
            <person name="Nobrega D.B."/>
            <person name="Carson D.A."/>
            <person name="De Buck J."/>
        </authorList>
    </citation>
    <scope>NUCLEOTIDE SEQUENCE [LARGE SCALE GENOMIC DNA]</scope>
    <source>
        <strain evidence="10 11">SNUC 5959</strain>
    </source>
</reference>
<evidence type="ECO:0000256" key="5">
    <source>
        <dbReference type="ARBA" id="ARBA00022692"/>
    </source>
</evidence>
<comment type="caution">
    <text evidence="10">The sequence shown here is derived from an EMBL/GenBank/DDBJ whole genome shotgun (WGS) entry which is preliminary data.</text>
</comment>
<dbReference type="InterPro" id="IPR004812">
    <property type="entry name" value="Efflux_drug-R_Bcr/CmlA"/>
</dbReference>
<feature type="transmembrane region" description="Helical" evidence="8">
    <location>
        <begin position="367"/>
        <end position="389"/>
    </location>
</feature>
<dbReference type="InterPro" id="IPR020846">
    <property type="entry name" value="MFS_dom"/>
</dbReference>
<evidence type="ECO:0000256" key="1">
    <source>
        <dbReference type="ARBA" id="ARBA00004651"/>
    </source>
</evidence>
<evidence type="ECO:0000256" key="4">
    <source>
        <dbReference type="ARBA" id="ARBA00022475"/>
    </source>
</evidence>
<evidence type="ECO:0000256" key="6">
    <source>
        <dbReference type="ARBA" id="ARBA00022989"/>
    </source>
</evidence>
<dbReference type="GO" id="GO:0042910">
    <property type="term" value="F:xenobiotic transmembrane transporter activity"/>
    <property type="evidence" value="ECO:0007669"/>
    <property type="project" value="InterPro"/>
</dbReference>
<feature type="transmembrane region" description="Helical" evidence="8">
    <location>
        <begin position="340"/>
        <end position="361"/>
    </location>
</feature>
<evidence type="ECO:0000256" key="7">
    <source>
        <dbReference type="ARBA" id="ARBA00023136"/>
    </source>
</evidence>
<dbReference type="PROSITE" id="PS50850">
    <property type="entry name" value="MFS"/>
    <property type="match status" value="1"/>
</dbReference>
<dbReference type="InterPro" id="IPR011701">
    <property type="entry name" value="MFS"/>
</dbReference>
<feature type="transmembrane region" description="Helical" evidence="8">
    <location>
        <begin position="161"/>
        <end position="183"/>
    </location>
</feature>
<dbReference type="GO" id="GO:1990961">
    <property type="term" value="P:xenobiotic detoxification by transmembrane export across the plasma membrane"/>
    <property type="evidence" value="ECO:0007669"/>
    <property type="project" value="InterPro"/>
</dbReference>
<dbReference type="Pfam" id="PF07690">
    <property type="entry name" value="MFS_1"/>
    <property type="match status" value="1"/>
</dbReference>
<organism evidence="10 11">
    <name type="scientific">Staphylococcus hyicus</name>
    <dbReference type="NCBI Taxonomy" id="1284"/>
    <lineage>
        <taxon>Bacteria</taxon>
        <taxon>Bacillati</taxon>
        <taxon>Bacillota</taxon>
        <taxon>Bacilli</taxon>
        <taxon>Bacillales</taxon>
        <taxon>Staphylococcaceae</taxon>
        <taxon>Staphylococcus</taxon>
    </lineage>
</organism>
<comment type="subcellular location">
    <subcellularLocation>
        <location evidence="1 8">Cell membrane</location>
        <topology evidence="1 8">Multi-pass membrane protein</topology>
    </subcellularLocation>
</comment>
<feature type="transmembrane region" description="Helical" evidence="8">
    <location>
        <begin position="278"/>
        <end position="299"/>
    </location>
</feature>
<proteinExistence type="inferred from homology"/>
<feature type="transmembrane region" description="Helical" evidence="8">
    <location>
        <begin position="7"/>
        <end position="28"/>
    </location>
</feature>
<dbReference type="PANTHER" id="PTHR23502:SF132">
    <property type="entry name" value="POLYAMINE TRANSPORTER 2-RELATED"/>
    <property type="match status" value="1"/>
</dbReference>
<evidence type="ECO:0000313" key="10">
    <source>
        <dbReference type="EMBL" id="RIO43044.1"/>
    </source>
</evidence>
<name>A0A418JGD5_STAHY</name>
<gene>
    <name evidence="10" type="ORF">BUZ57_11440</name>
</gene>
<keyword evidence="6 8" id="KW-1133">Transmembrane helix</keyword>
<feature type="transmembrane region" description="Helical" evidence="8">
    <location>
        <begin position="76"/>
        <end position="94"/>
    </location>
</feature>
<feature type="transmembrane region" description="Helical" evidence="8">
    <location>
        <begin position="48"/>
        <end position="67"/>
    </location>
</feature>
<dbReference type="AlphaFoldDB" id="A0A418JGD5"/>
<keyword evidence="5 8" id="KW-0812">Transmembrane</keyword>
<dbReference type="CDD" id="cd17320">
    <property type="entry name" value="MFS_MdfA_MDR_like"/>
    <property type="match status" value="1"/>
</dbReference>
<dbReference type="Gene3D" id="1.20.1720.10">
    <property type="entry name" value="Multidrug resistance protein D"/>
    <property type="match status" value="1"/>
</dbReference>
<evidence type="ECO:0000256" key="3">
    <source>
        <dbReference type="ARBA" id="ARBA00022448"/>
    </source>
</evidence>
<dbReference type="InterPro" id="IPR036259">
    <property type="entry name" value="MFS_trans_sf"/>
</dbReference>
<sequence>MKQKPSVIFILVMAGLAAFGPLSIDMYLPALPQVATTLHTSTTQTQLTLTFFMFGLALGNIIFGVLSDQTGRKRPLIFSLILYIVFSFICALASQVELLIIARFFQGIAGGAGIVLSRAIASDQYKGNNLTKFLAMLMLVNGAAPVFAPMIGGILTNYVSYHVIFYCLSALSILMLLGVCLKVDESLALQHRSSTGFKPVLEDFKQLLHRKTFILPILIQSLTFALFFSYMAASPFILQNLYGLTPQTYSYIFAFTGLGLIGTAQLTARLVDQINPLVLFRGFSIIQLLGAIIVISALINHWTLLILIPGFFLIVASVSGVATLGFSIAMNGQKKAVGSASSLIGLLQYFVGAATTPLVGLMGDHNAIPYIIVLIITLILIFTLHVMHYKHLKDVHIKKNHPIT</sequence>
<keyword evidence="7 8" id="KW-0472">Membrane</keyword>
<accession>A0A418JGD5</accession>
<dbReference type="PANTHER" id="PTHR23502">
    <property type="entry name" value="MAJOR FACILITATOR SUPERFAMILY"/>
    <property type="match status" value="1"/>
</dbReference>
<feature type="transmembrane region" description="Helical" evidence="8">
    <location>
        <begin position="249"/>
        <end position="271"/>
    </location>
</feature>
<evidence type="ECO:0000313" key="11">
    <source>
        <dbReference type="Proteomes" id="UP000285625"/>
    </source>
</evidence>
<feature type="transmembrane region" description="Helical" evidence="8">
    <location>
        <begin position="100"/>
        <end position="121"/>
    </location>
</feature>
<protein>
    <recommendedName>
        <fullName evidence="8">Bcr/CflA family efflux transporter</fullName>
    </recommendedName>
</protein>
<comment type="similarity">
    <text evidence="2 8">Belongs to the major facilitator superfamily. Bcr/CmlA family.</text>
</comment>
<feature type="transmembrane region" description="Helical" evidence="8">
    <location>
        <begin position="305"/>
        <end position="328"/>
    </location>
</feature>
<evidence type="ECO:0000259" key="9">
    <source>
        <dbReference type="PROSITE" id="PS50850"/>
    </source>
</evidence>
<keyword evidence="3 8" id="KW-0813">Transport</keyword>
<dbReference type="NCBIfam" id="TIGR00710">
    <property type="entry name" value="efflux_Bcr_CflA"/>
    <property type="match status" value="1"/>
</dbReference>
<dbReference type="EMBL" id="QXVO01000051">
    <property type="protein sequence ID" value="RIO43044.1"/>
    <property type="molecule type" value="Genomic_DNA"/>
</dbReference>